<evidence type="ECO:0000313" key="2">
    <source>
        <dbReference type="Proteomes" id="UP000753724"/>
    </source>
</evidence>
<dbReference type="Proteomes" id="UP000753724">
    <property type="component" value="Unassembled WGS sequence"/>
</dbReference>
<reference evidence="2" key="1">
    <citation type="submission" date="2020-01" db="EMBL/GenBank/DDBJ databases">
        <title>Sphingomonas sp. strain CSW-10.</title>
        <authorList>
            <person name="Chen W.-M."/>
        </authorList>
    </citation>
    <scope>NUCLEOTIDE SEQUENCE [LARGE SCALE GENOMIC DNA]</scope>
    <source>
        <strain evidence="2">FSY-8</strain>
    </source>
</reference>
<sequence>MRETAMTDCTAPTPFLTPAYRLWLDRAAPATIGTIATGGLRRITTMRDGHLSGDGLDARLVSGSETELTRANGLTIVEASYVLDCGGTLLRAFGTGFRKSAEDFSGLRLSLLFEAAQDGPLAHLATRAFVAEQADGDDTLSIHRID</sequence>
<comment type="caution">
    <text evidence="1">The sequence shown here is derived from an EMBL/GenBank/DDBJ whole genome shotgun (WGS) entry which is preliminary data.</text>
</comment>
<protein>
    <submittedName>
        <fullName evidence="1">DUF3237 family protein</fullName>
    </submittedName>
</protein>
<evidence type="ECO:0000313" key="1">
    <source>
        <dbReference type="EMBL" id="NBC37434.1"/>
    </source>
</evidence>
<name>A0ABW9XFW9_9SPHN</name>
<keyword evidence="2" id="KW-1185">Reference proteome</keyword>
<dbReference type="Pfam" id="PF11578">
    <property type="entry name" value="DUF3237"/>
    <property type="match status" value="1"/>
</dbReference>
<accession>A0ABW9XFW9</accession>
<proteinExistence type="predicted"/>
<dbReference type="EMBL" id="JAAAPO010000005">
    <property type="protein sequence ID" value="NBC37434.1"/>
    <property type="molecule type" value="Genomic_DNA"/>
</dbReference>
<gene>
    <name evidence="1" type="ORF">GTZ99_12830</name>
</gene>
<organism evidence="1 2">
    <name type="scientific">Novosphingobium ovatum</name>
    <dbReference type="NCBI Taxonomy" id="1908523"/>
    <lineage>
        <taxon>Bacteria</taxon>
        <taxon>Pseudomonadati</taxon>
        <taxon>Pseudomonadota</taxon>
        <taxon>Alphaproteobacteria</taxon>
        <taxon>Sphingomonadales</taxon>
        <taxon>Sphingomonadaceae</taxon>
        <taxon>Novosphingobium</taxon>
    </lineage>
</organism>
<dbReference type="Gene3D" id="2.40.160.20">
    <property type="match status" value="1"/>
</dbReference>
<dbReference type="RefSeq" id="WP_161719504.1">
    <property type="nucleotide sequence ID" value="NZ_JAAAPO010000005.1"/>
</dbReference>